<reference evidence="1 2" key="1">
    <citation type="submission" date="2014-04" db="EMBL/GenBank/DDBJ databases">
        <authorList>
            <consortium name="DOE Joint Genome Institute"/>
            <person name="Kuo A."/>
            <person name="Martino E."/>
            <person name="Perotto S."/>
            <person name="Kohler A."/>
            <person name="Nagy L.G."/>
            <person name="Floudas D."/>
            <person name="Copeland A."/>
            <person name="Barry K.W."/>
            <person name="Cichocki N."/>
            <person name="Veneault-Fourrey C."/>
            <person name="LaButti K."/>
            <person name="Lindquist E.A."/>
            <person name="Lipzen A."/>
            <person name="Lundell T."/>
            <person name="Morin E."/>
            <person name="Murat C."/>
            <person name="Sun H."/>
            <person name="Tunlid A."/>
            <person name="Henrissat B."/>
            <person name="Grigoriev I.V."/>
            <person name="Hibbett D.S."/>
            <person name="Martin F."/>
            <person name="Nordberg H.P."/>
            <person name="Cantor M.N."/>
            <person name="Hua S.X."/>
        </authorList>
    </citation>
    <scope>NUCLEOTIDE SEQUENCE [LARGE SCALE GENOMIC DNA]</scope>
    <source>
        <strain evidence="1 2">Zn</strain>
    </source>
</reference>
<dbReference type="Gene3D" id="3.40.50.150">
    <property type="entry name" value="Vaccinia Virus protein VP39"/>
    <property type="match status" value="1"/>
</dbReference>
<dbReference type="PANTHER" id="PTHR14614">
    <property type="entry name" value="HEPATOCELLULAR CARCINOMA-ASSOCIATED ANTIGEN"/>
    <property type="match status" value="1"/>
</dbReference>
<dbReference type="PANTHER" id="PTHR14614:SF132">
    <property type="entry name" value="PROTEIN-LYSINE METHYLTRANSFERASE C42C1.13"/>
    <property type="match status" value="1"/>
</dbReference>
<dbReference type="STRING" id="913774.A0A0C3HGD1"/>
<dbReference type="InterPro" id="IPR019410">
    <property type="entry name" value="Methyltransf_16"/>
</dbReference>
<dbReference type="CDD" id="cd02440">
    <property type="entry name" value="AdoMet_MTases"/>
    <property type="match status" value="1"/>
</dbReference>
<dbReference type="SUPFAM" id="SSF53335">
    <property type="entry name" value="S-adenosyl-L-methionine-dependent methyltransferases"/>
    <property type="match status" value="1"/>
</dbReference>
<accession>A0A0C3HGD1</accession>
<gene>
    <name evidence="1" type="ORF">OIDMADRAFT_41331</name>
</gene>
<dbReference type="OrthoDB" id="413520at2759"/>
<dbReference type="GO" id="GO:0005829">
    <property type="term" value="C:cytosol"/>
    <property type="evidence" value="ECO:0007669"/>
    <property type="project" value="TreeGrafter"/>
</dbReference>
<dbReference type="GO" id="GO:0008757">
    <property type="term" value="F:S-adenosylmethionine-dependent methyltransferase activity"/>
    <property type="evidence" value="ECO:0007669"/>
    <property type="project" value="UniProtKB-ARBA"/>
</dbReference>
<evidence type="ECO:0000313" key="2">
    <source>
        <dbReference type="Proteomes" id="UP000054321"/>
    </source>
</evidence>
<dbReference type="HOGENOM" id="CLU_036731_1_0_1"/>
<dbReference type="Pfam" id="PF10294">
    <property type="entry name" value="Methyltransf_16"/>
    <property type="match status" value="1"/>
</dbReference>
<sequence>MHYIRFLKLPRLLSTPSPVLSAKITVTTDLGESFLFTDLTLVVELESQSGAKILGPRNGKEYLWKGSDGMRSLEVSFPVPSSKKSEAMRMLIRPKENKHNVKHFNNMLVGTKVTTENDGRVVAVRSMDIDVSKAGLKGISGMARRVFFSNEKIISICEETGESIARHIWDAGLMLSSYLAITSPINTSPDLGHALPQLPVLKHKLSLSNLNVLELGTGCGIVGITLSIFYPNATQILLTDLPEASEIITHNLSLLSSSRGASVTHEVLDWSSPLPPRVGNINWDIVLVADCTYNPDVVPDLVSTLRSVARGGKKDVLVLLAMKIRHEDEMVCFDLLEQSGFMVKEKAVLPLLMLAGEPEQIEIFVSR</sequence>
<organism evidence="1 2">
    <name type="scientific">Oidiodendron maius (strain Zn)</name>
    <dbReference type="NCBI Taxonomy" id="913774"/>
    <lineage>
        <taxon>Eukaryota</taxon>
        <taxon>Fungi</taxon>
        <taxon>Dikarya</taxon>
        <taxon>Ascomycota</taxon>
        <taxon>Pezizomycotina</taxon>
        <taxon>Leotiomycetes</taxon>
        <taxon>Leotiomycetes incertae sedis</taxon>
        <taxon>Myxotrichaceae</taxon>
        <taxon>Oidiodendron</taxon>
    </lineage>
</organism>
<dbReference type="AlphaFoldDB" id="A0A0C3HGD1"/>
<reference evidence="2" key="2">
    <citation type="submission" date="2015-01" db="EMBL/GenBank/DDBJ databases">
        <title>Evolutionary Origins and Diversification of the Mycorrhizal Mutualists.</title>
        <authorList>
            <consortium name="DOE Joint Genome Institute"/>
            <consortium name="Mycorrhizal Genomics Consortium"/>
            <person name="Kohler A."/>
            <person name="Kuo A."/>
            <person name="Nagy L.G."/>
            <person name="Floudas D."/>
            <person name="Copeland A."/>
            <person name="Barry K.W."/>
            <person name="Cichocki N."/>
            <person name="Veneault-Fourrey C."/>
            <person name="LaButti K."/>
            <person name="Lindquist E.A."/>
            <person name="Lipzen A."/>
            <person name="Lundell T."/>
            <person name="Morin E."/>
            <person name="Murat C."/>
            <person name="Riley R."/>
            <person name="Ohm R."/>
            <person name="Sun H."/>
            <person name="Tunlid A."/>
            <person name="Henrissat B."/>
            <person name="Grigoriev I.V."/>
            <person name="Hibbett D.S."/>
            <person name="Martin F."/>
        </authorList>
    </citation>
    <scope>NUCLEOTIDE SEQUENCE [LARGE SCALE GENOMIC DNA]</scope>
    <source>
        <strain evidence="2">Zn</strain>
    </source>
</reference>
<name>A0A0C3HGD1_OIDMZ</name>
<dbReference type="Proteomes" id="UP000054321">
    <property type="component" value="Unassembled WGS sequence"/>
</dbReference>
<proteinExistence type="predicted"/>
<evidence type="ECO:0000313" key="1">
    <source>
        <dbReference type="EMBL" id="KIN02160.1"/>
    </source>
</evidence>
<protein>
    <submittedName>
        <fullName evidence="1">Uncharacterized protein</fullName>
    </submittedName>
</protein>
<dbReference type="InterPro" id="IPR029063">
    <property type="entry name" value="SAM-dependent_MTases_sf"/>
</dbReference>
<keyword evidence="2" id="KW-1185">Reference proteome</keyword>
<dbReference type="EMBL" id="KN832875">
    <property type="protein sequence ID" value="KIN02160.1"/>
    <property type="molecule type" value="Genomic_DNA"/>
</dbReference>
<dbReference type="InParanoid" id="A0A0C3HGD1"/>